<gene>
    <name evidence="18" type="ORF">A2024_07410</name>
</gene>
<accession>A0A1F5RID6</accession>
<keyword evidence="8 14" id="KW-0067">ATP-binding</keyword>
<dbReference type="AlphaFoldDB" id="A0A1F5RID6"/>
<keyword evidence="3" id="KW-1003">Cell membrane</keyword>
<feature type="transmembrane region" description="Helical" evidence="16">
    <location>
        <begin position="7"/>
        <end position="28"/>
    </location>
</feature>
<dbReference type="InterPro" id="IPR041027">
    <property type="entry name" value="FtsK_alpha"/>
</dbReference>
<evidence type="ECO:0000313" key="18">
    <source>
        <dbReference type="EMBL" id="OGF14196.1"/>
    </source>
</evidence>
<dbReference type="SMART" id="SM00843">
    <property type="entry name" value="Ftsk_gamma"/>
    <property type="match status" value="1"/>
</dbReference>
<dbReference type="Gene3D" id="1.10.10.10">
    <property type="entry name" value="Winged helix-like DNA-binding domain superfamily/Winged helix DNA-binding domain"/>
    <property type="match status" value="1"/>
</dbReference>
<reference evidence="18 19" key="1">
    <citation type="journal article" date="2016" name="Nat. Commun.">
        <title>Thousands of microbial genomes shed light on interconnected biogeochemical processes in an aquifer system.</title>
        <authorList>
            <person name="Anantharaman K."/>
            <person name="Brown C.T."/>
            <person name="Hug L.A."/>
            <person name="Sharon I."/>
            <person name="Castelle C.J."/>
            <person name="Probst A.J."/>
            <person name="Thomas B.C."/>
            <person name="Singh A."/>
            <person name="Wilkins M.J."/>
            <person name="Karaoz U."/>
            <person name="Brodie E.L."/>
            <person name="Williams K.H."/>
            <person name="Hubbard S.S."/>
            <person name="Banfield J.F."/>
        </authorList>
    </citation>
    <scope>NUCLEOTIDE SEQUENCE [LARGE SCALE GENOMIC DNA]</scope>
</reference>
<keyword evidence="9 16" id="KW-1133">Transmembrane helix</keyword>
<dbReference type="Pfam" id="PF09397">
    <property type="entry name" value="FtsK_gamma"/>
    <property type="match status" value="1"/>
</dbReference>
<dbReference type="InterPro" id="IPR036388">
    <property type="entry name" value="WH-like_DNA-bd_sf"/>
</dbReference>
<feature type="compositionally biased region" description="Basic and acidic residues" evidence="15">
    <location>
        <begin position="181"/>
        <end position="196"/>
    </location>
</feature>
<keyword evidence="7" id="KW-0159">Chromosome partition</keyword>
<keyword evidence="11 16" id="KW-0472">Membrane</keyword>
<feature type="transmembrane region" description="Helical" evidence="16">
    <location>
        <begin position="133"/>
        <end position="153"/>
    </location>
</feature>
<feature type="transmembrane region" description="Helical" evidence="16">
    <location>
        <begin position="58"/>
        <end position="78"/>
    </location>
</feature>
<evidence type="ECO:0000256" key="7">
    <source>
        <dbReference type="ARBA" id="ARBA00022829"/>
    </source>
</evidence>
<evidence type="ECO:0000256" key="9">
    <source>
        <dbReference type="ARBA" id="ARBA00022989"/>
    </source>
</evidence>
<evidence type="ECO:0000256" key="5">
    <source>
        <dbReference type="ARBA" id="ARBA00022692"/>
    </source>
</evidence>
<feature type="domain" description="FtsK" evidence="17">
    <location>
        <begin position="366"/>
        <end position="570"/>
    </location>
</feature>
<feature type="transmembrane region" description="Helical" evidence="16">
    <location>
        <begin position="90"/>
        <end position="113"/>
    </location>
</feature>
<dbReference type="InterPro" id="IPR003593">
    <property type="entry name" value="AAA+_ATPase"/>
</dbReference>
<evidence type="ECO:0000256" key="6">
    <source>
        <dbReference type="ARBA" id="ARBA00022741"/>
    </source>
</evidence>
<keyword evidence="6 14" id="KW-0547">Nucleotide-binding</keyword>
<dbReference type="InterPro" id="IPR025199">
    <property type="entry name" value="FtsK_4TM"/>
</dbReference>
<evidence type="ECO:0000256" key="16">
    <source>
        <dbReference type="SAM" id="Phobius"/>
    </source>
</evidence>
<evidence type="ECO:0000256" key="13">
    <source>
        <dbReference type="ARBA" id="ARBA00025923"/>
    </source>
</evidence>
<dbReference type="SUPFAM" id="SSF52540">
    <property type="entry name" value="P-loop containing nucleoside triphosphate hydrolases"/>
    <property type="match status" value="1"/>
</dbReference>
<feature type="binding site" evidence="14">
    <location>
        <begin position="383"/>
        <end position="390"/>
    </location>
    <ligand>
        <name>ATP</name>
        <dbReference type="ChEBI" id="CHEBI:30616"/>
    </ligand>
</feature>
<dbReference type="Pfam" id="PF13491">
    <property type="entry name" value="FtsK_4TM"/>
    <property type="match status" value="1"/>
</dbReference>
<proteinExistence type="inferred from homology"/>
<dbReference type="InterPro" id="IPR027417">
    <property type="entry name" value="P-loop_NTPase"/>
</dbReference>
<evidence type="ECO:0000313" key="19">
    <source>
        <dbReference type="Proteomes" id="UP000177230"/>
    </source>
</evidence>
<evidence type="ECO:0000256" key="4">
    <source>
        <dbReference type="ARBA" id="ARBA00022618"/>
    </source>
</evidence>
<keyword evidence="5 16" id="KW-0812">Transmembrane</keyword>
<dbReference type="Pfam" id="PF01580">
    <property type="entry name" value="FtsK_SpoIIIE"/>
    <property type="match status" value="1"/>
</dbReference>
<evidence type="ECO:0000256" key="2">
    <source>
        <dbReference type="ARBA" id="ARBA00006474"/>
    </source>
</evidence>
<name>A0A1F5RID6_9BACT</name>
<comment type="subunit">
    <text evidence="13">Homohexamer. Forms a ring that surrounds DNA.</text>
</comment>
<organism evidence="18 19">
    <name type="scientific">Candidatus Edwardsbacteria bacterium GWF2_54_11</name>
    <dbReference type="NCBI Taxonomy" id="1817851"/>
    <lineage>
        <taxon>Bacteria</taxon>
        <taxon>Candidatus Edwardsiibacteriota</taxon>
    </lineage>
</organism>
<comment type="subcellular location">
    <subcellularLocation>
        <location evidence="1">Cell membrane</location>
        <topology evidence="1">Multi-pass membrane protein</topology>
    </subcellularLocation>
</comment>
<evidence type="ECO:0000256" key="1">
    <source>
        <dbReference type="ARBA" id="ARBA00004651"/>
    </source>
</evidence>
<dbReference type="PANTHER" id="PTHR22683">
    <property type="entry name" value="SPORULATION PROTEIN RELATED"/>
    <property type="match status" value="1"/>
</dbReference>
<dbReference type="EMBL" id="MFFM01000007">
    <property type="protein sequence ID" value="OGF14196.1"/>
    <property type="molecule type" value="Genomic_DNA"/>
</dbReference>
<evidence type="ECO:0000256" key="10">
    <source>
        <dbReference type="ARBA" id="ARBA00023125"/>
    </source>
</evidence>
<evidence type="ECO:0000256" key="3">
    <source>
        <dbReference type="ARBA" id="ARBA00022475"/>
    </source>
</evidence>
<dbReference type="InterPro" id="IPR002543">
    <property type="entry name" value="FtsK_dom"/>
</dbReference>
<feature type="region of interest" description="Disordered" evidence="15">
    <location>
        <begin position="181"/>
        <end position="229"/>
    </location>
</feature>
<dbReference type="Proteomes" id="UP000177230">
    <property type="component" value="Unassembled WGS sequence"/>
</dbReference>
<dbReference type="SUPFAM" id="SSF46785">
    <property type="entry name" value="Winged helix' DNA-binding domain"/>
    <property type="match status" value="1"/>
</dbReference>
<dbReference type="GO" id="GO:0005524">
    <property type="term" value="F:ATP binding"/>
    <property type="evidence" value="ECO:0007669"/>
    <property type="project" value="UniProtKB-UniRule"/>
</dbReference>
<evidence type="ECO:0000256" key="12">
    <source>
        <dbReference type="ARBA" id="ARBA00023306"/>
    </source>
</evidence>
<evidence type="ECO:0000259" key="17">
    <source>
        <dbReference type="PROSITE" id="PS50901"/>
    </source>
</evidence>
<sequence length="725" mass="80104">MSRSREIFGLSVMILGLFLLVGLVSFSGSDSHQWHQDWARANWGGPLGDMLAYGAVHLLGYAGFLLTALLLIWGWIWLRHKPLGRSIINSLLLLTFTLLCLATLGLLHVSYYTGYLAGGGVAGTFLSDLTRNTFGPVGGWLIISGLFLILLLVGTEVNFQHWLNIAVKPVKDGLKKAQEAPKELTFKKKPAPKVDEPEMSDEEPDQPVRPAQPKAQPRPKPESKPRLTKLGNDYQARLLALLEENRDQTETEEEDKTEILLEKLKEFGIEGEITDRYTGPVVTRYELKPAPGVKVNQISNLSDDLALAMQAHRIRILAPIPGKGVVGIEIPNMHRKIVMLKDLFLSGNFKTQEGPLTMALGKTITGESFSADLSEMPHLLIAGSTGSGKSVCLNTIITSLLYLCTPEDLHFIMIDPKRIELSIYRGIPHLQFQYKVENTGDKPISRTIEGVVTDSQEVVQVFRLAVSEMDSRYRVLAKEGCRNISDYNRKSDKKMSYLLIVIDELADLMLSREASEIESRIAKLAQMSRAVGIHLILATQRPSVDVITGVIKANFPARIAFQVASKTDSRTVLDANGAETLLGRGDMLYMPPGKAEPQRLHGPFISTAETEKVVSFIKQWYGVTEGQDQSAPESQTENNNAEYSMEVALPPEGSAGEDGQDELFEEAKALVIRHQQGSVSLLQRRLKVGYSRAARLIDQLEAASVVGPFDGSKAREVLIKDQEAD</sequence>
<dbReference type="GO" id="GO:0005886">
    <property type="term" value="C:plasma membrane"/>
    <property type="evidence" value="ECO:0007669"/>
    <property type="project" value="UniProtKB-SubCell"/>
</dbReference>
<dbReference type="GO" id="GO:0003677">
    <property type="term" value="F:DNA binding"/>
    <property type="evidence" value="ECO:0007669"/>
    <property type="project" value="UniProtKB-KW"/>
</dbReference>
<evidence type="ECO:0000256" key="14">
    <source>
        <dbReference type="PROSITE-ProRule" id="PRU00289"/>
    </source>
</evidence>
<evidence type="ECO:0000256" key="8">
    <source>
        <dbReference type="ARBA" id="ARBA00022840"/>
    </source>
</evidence>
<protein>
    <recommendedName>
        <fullName evidence="17">FtsK domain-containing protein</fullName>
    </recommendedName>
</protein>
<evidence type="ECO:0000256" key="15">
    <source>
        <dbReference type="SAM" id="MobiDB-lite"/>
    </source>
</evidence>
<keyword evidence="12" id="KW-0131">Cell cycle</keyword>
<dbReference type="SMART" id="SM00382">
    <property type="entry name" value="AAA"/>
    <property type="match status" value="1"/>
</dbReference>
<dbReference type="GO" id="GO:0007059">
    <property type="term" value="P:chromosome segregation"/>
    <property type="evidence" value="ECO:0007669"/>
    <property type="project" value="UniProtKB-KW"/>
</dbReference>
<dbReference type="Gene3D" id="3.40.50.300">
    <property type="entry name" value="P-loop containing nucleotide triphosphate hydrolases"/>
    <property type="match status" value="1"/>
</dbReference>
<dbReference type="Pfam" id="PF17854">
    <property type="entry name" value="FtsK_alpha"/>
    <property type="match status" value="1"/>
</dbReference>
<dbReference type="PROSITE" id="PS50901">
    <property type="entry name" value="FTSK"/>
    <property type="match status" value="1"/>
</dbReference>
<dbReference type="InterPro" id="IPR036390">
    <property type="entry name" value="WH_DNA-bd_sf"/>
</dbReference>
<evidence type="ECO:0000256" key="11">
    <source>
        <dbReference type="ARBA" id="ARBA00023136"/>
    </source>
</evidence>
<dbReference type="InterPro" id="IPR050206">
    <property type="entry name" value="FtsK/SpoIIIE/SftA"/>
</dbReference>
<dbReference type="GO" id="GO:0051301">
    <property type="term" value="P:cell division"/>
    <property type="evidence" value="ECO:0007669"/>
    <property type="project" value="UniProtKB-KW"/>
</dbReference>
<comment type="similarity">
    <text evidence="2">Belongs to the FtsK/SpoIIIE/SftA family.</text>
</comment>
<keyword evidence="4" id="KW-0132">Cell division</keyword>
<dbReference type="PANTHER" id="PTHR22683:SF41">
    <property type="entry name" value="DNA TRANSLOCASE FTSK"/>
    <property type="match status" value="1"/>
</dbReference>
<keyword evidence="10" id="KW-0238">DNA-binding</keyword>
<dbReference type="InterPro" id="IPR018541">
    <property type="entry name" value="Ftsk_gamma"/>
</dbReference>
<dbReference type="Gene3D" id="3.30.980.40">
    <property type="match status" value="1"/>
</dbReference>
<comment type="caution">
    <text evidence="18">The sequence shown here is derived from an EMBL/GenBank/DDBJ whole genome shotgun (WGS) entry which is preliminary data.</text>
</comment>